<comment type="caution">
    <text evidence="8">The sequence shown here is derived from an EMBL/GenBank/DDBJ whole genome shotgun (WGS) entry which is preliminary data.</text>
</comment>
<feature type="transmembrane region" description="Helical" evidence="7">
    <location>
        <begin position="139"/>
        <end position="161"/>
    </location>
</feature>
<sequence length="563" mass="61921">MAKKLLDEKNSGRTESSGSSNSNVSQRDAEDRLSEEDLRNLRRVPGKIPWTAYAVTVLEMAEFLSLHGTLVVGTNFLQWPLPAGSSTGAGFQGQSGGLGLGQQKATAINMAKSLWIGTAPLLGAFVADQYLGRYKTLQWANFVTIVAHVVLTIAALPWVIVHSSISLAIYLLGILLLGIGFGGIKPNITPLLLEQLPITDLKLSTDRKGRRVILDPQVARSRVLLYFFSFANIGSVVGMVSMVYCEKHIGFWLAWTVPTVIFLLCPLILWVFRGSYTTASPESPVFGKAMRLLALSMKGRWSWNPIRTYRSIQQPDFWDRVKPSNIANCPTWMTFDDSWVDEVRCGVQVCKVFCWYPLYWPAVRQLSSNLTSQAATLKLNGLPNDLLVNFNPIFCLIFSPIYAHVIYPGLACLGIHPSPTTRISLGFLSTAIGMAISAVNQHFIYAHSLCGSHANHCIANPADTKISVFIQVPAYVFIANGEVLALVTGMEYAYANAPSNMRSLVMALFYFPIALGCALSQTLVPLSRDPMLVWNYVVAGGFSAVAAVGVWWSNREKREKGKS</sequence>
<keyword evidence="4 7" id="KW-1133">Transmembrane helix</keyword>
<dbReference type="EMBL" id="ML976617">
    <property type="protein sequence ID" value="KAF1844045.1"/>
    <property type="molecule type" value="Genomic_DNA"/>
</dbReference>
<feature type="transmembrane region" description="Helical" evidence="7">
    <location>
        <begin position="532"/>
        <end position="552"/>
    </location>
</feature>
<evidence type="ECO:0000313" key="8">
    <source>
        <dbReference type="EMBL" id="KAF1844045.1"/>
    </source>
</evidence>
<gene>
    <name evidence="8" type="ORF">K460DRAFT_287881</name>
</gene>
<dbReference type="Gene3D" id="1.20.1250.20">
    <property type="entry name" value="MFS general substrate transporter like domains"/>
    <property type="match status" value="1"/>
</dbReference>
<feature type="compositionally biased region" description="Low complexity" evidence="6">
    <location>
        <begin position="13"/>
        <end position="25"/>
    </location>
</feature>
<reference evidence="8" key="1">
    <citation type="submission" date="2020-01" db="EMBL/GenBank/DDBJ databases">
        <authorList>
            <consortium name="DOE Joint Genome Institute"/>
            <person name="Haridas S."/>
            <person name="Albert R."/>
            <person name="Binder M."/>
            <person name="Bloem J."/>
            <person name="Labutti K."/>
            <person name="Salamov A."/>
            <person name="Andreopoulos B."/>
            <person name="Baker S.E."/>
            <person name="Barry K."/>
            <person name="Bills G."/>
            <person name="Bluhm B.H."/>
            <person name="Cannon C."/>
            <person name="Castanera R."/>
            <person name="Culley D.E."/>
            <person name="Daum C."/>
            <person name="Ezra D."/>
            <person name="Gonzalez J.B."/>
            <person name="Henrissat B."/>
            <person name="Kuo A."/>
            <person name="Liang C."/>
            <person name="Lipzen A."/>
            <person name="Lutzoni F."/>
            <person name="Magnuson J."/>
            <person name="Mondo S."/>
            <person name="Nolan M."/>
            <person name="Ohm R."/>
            <person name="Pangilinan J."/>
            <person name="Park H.-J."/>
            <person name="Ramirez L."/>
            <person name="Alfaro M."/>
            <person name="Sun H."/>
            <person name="Tritt A."/>
            <person name="Yoshinaga Y."/>
            <person name="Zwiers L.-H."/>
            <person name="Turgeon B.G."/>
            <person name="Goodwin S.B."/>
            <person name="Spatafora J.W."/>
            <person name="Crous P.W."/>
            <person name="Grigoriev I.V."/>
        </authorList>
    </citation>
    <scope>NUCLEOTIDE SEQUENCE</scope>
    <source>
        <strain evidence="8">CBS 394.84</strain>
    </source>
</reference>
<evidence type="ECO:0000256" key="2">
    <source>
        <dbReference type="ARBA" id="ARBA00005982"/>
    </source>
</evidence>
<proteinExistence type="inferred from homology"/>
<feature type="transmembrane region" description="Helical" evidence="7">
    <location>
        <begin position="250"/>
        <end position="272"/>
    </location>
</feature>
<evidence type="ECO:0000256" key="7">
    <source>
        <dbReference type="SAM" id="Phobius"/>
    </source>
</evidence>
<dbReference type="Proteomes" id="UP000800039">
    <property type="component" value="Unassembled WGS sequence"/>
</dbReference>
<dbReference type="InterPro" id="IPR036259">
    <property type="entry name" value="MFS_trans_sf"/>
</dbReference>
<feature type="transmembrane region" description="Helical" evidence="7">
    <location>
        <begin position="167"/>
        <end position="184"/>
    </location>
</feature>
<evidence type="ECO:0000313" key="9">
    <source>
        <dbReference type="Proteomes" id="UP000800039"/>
    </source>
</evidence>
<feature type="region of interest" description="Disordered" evidence="6">
    <location>
        <begin position="1"/>
        <end position="34"/>
    </location>
</feature>
<protein>
    <submittedName>
        <fullName evidence="8">MFS peptide transporter</fullName>
    </submittedName>
</protein>
<dbReference type="InterPro" id="IPR000109">
    <property type="entry name" value="POT_fam"/>
</dbReference>
<name>A0A9P4GF52_9PLEO</name>
<evidence type="ECO:0000256" key="1">
    <source>
        <dbReference type="ARBA" id="ARBA00004141"/>
    </source>
</evidence>
<dbReference type="GO" id="GO:0016020">
    <property type="term" value="C:membrane"/>
    <property type="evidence" value="ECO:0007669"/>
    <property type="project" value="UniProtKB-SubCell"/>
</dbReference>
<accession>A0A9P4GF52</accession>
<organism evidence="8 9">
    <name type="scientific">Cucurbitaria berberidis CBS 394.84</name>
    <dbReference type="NCBI Taxonomy" id="1168544"/>
    <lineage>
        <taxon>Eukaryota</taxon>
        <taxon>Fungi</taxon>
        <taxon>Dikarya</taxon>
        <taxon>Ascomycota</taxon>
        <taxon>Pezizomycotina</taxon>
        <taxon>Dothideomycetes</taxon>
        <taxon>Pleosporomycetidae</taxon>
        <taxon>Pleosporales</taxon>
        <taxon>Pleosporineae</taxon>
        <taxon>Cucurbitariaceae</taxon>
        <taxon>Cucurbitaria</taxon>
    </lineage>
</organism>
<keyword evidence="9" id="KW-1185">Reference proteome</keyword>
<feature type="compositionally biased region" description="Basic and acidic residues" evidence="6">
    <location>
        <begin position="1"/>
        <end position="12"/>
    </location>
</feature>
<dbReference type="GO" id="GO:0022857">
    <property type="term" value="F:transmembrane transporter activity"/>
    <property type="evidence" value="ECO:0007669"/>
    <property type="project" value="InterPro"/>
</dbReference>
<dbReference type="AlphaFoldDB" id="A0A9P4GF52"/>
<dbReference type="PANTHER" id="PTHR11654">
    <property type="entry name" value="OLIGOPEPTIDE TRANSPORTER-RELATED"/>
    <property type="match status" value="1"/>
</dbReference>
<dbReference type="SUPFAM" id="SSF103473">
    <property type="entry name" value="MFS general substrate transporter"/>
    <property type="match status" value="1"/>
</dbReference>
<dbReference type="GeneID" id="63846256"/>
<evidence type="ECO:0000256" key="3">
    <source>
        <dbReference type="ARBA" id="ARBA00022692"/>
    </source>
</evidence>
<comment type="similarity">
    <text evidence="2">Belongs to the major facilitator superfamily. Proton-dependent oligopeptide transporter (POT/PTR) (TC 2.A.17) family.</text>
</comment>
<keyword evidence="3 7" id="KW-0812">Transmembrane</keyword>
<keyword evidence="5 7" id="KW-0472">Membrane</keyword>
<dbReference type="Pfam" id="PF00854">
    <property type="entry name" value="PTR2"/>
    <property type="match status" value="1"/>
</dbReference>
<evidence type="ECO:0000256" key="4">
    <source>
        <dbReference type="ARBA" id="ARBA00022989"/>
    </source>
</evidence>
<evidence type="ECO:0000256" key="6">
    <source>
        <dbReference type="SAM" id="MobiDB-lite"/>
    </source>
</evidence>
<feature type="transmembrane region" description="Helical" evidence="7">
    <location>
        <begin position="504"/>
        <end position="526"/>
    </location>
</feature>
<feature type="transmembrane region" description="Helical" evidence="7">
    <location>
        <begin position="223"/>
        <end position="244"/>
    </location>
</feature>
<evidence type="ECO:0000256" key="5">
    <source>
        <dbReference type="ARBA" id="ARBA00023136"/>
    </source>
</evidence>
<comment type="subcellular location">
    <subcellularLocation>
        <location evidence="1">Membrane</location>
        <topology evidence="1">Multi-pass membrane protein</topology>
    </subcellularLocation>
</comment>
<dbReference type="OrthoDB" id="8904098at2759"/>
<dbReference type="RefSeq" id="XP_040786608.1">
    <property type="nucleotide sequence ID" value="XM_040929004.1"/>
</dbReference>